<reference evidence="3" key="1">
    <citation type="submission" date="2022-10" db="EMBL/GenBank/DDBJ databases">
        <title>Novel sulphate-reducing endosymbionts in the free-living metamonad Anaeramoeba.</title>
        <authorList>
            <person name="Jerlstrom-Hultqvist J."/>
            <person name="Cepicka I."/>
            <person name="Gallot-Lavallee L."/>
            <person name="Salas-Leiva D."/>
            <person name="Curtis B.A."/>
            <person name="Zahonova K."/>
            <person name="Pipaliya S."/>
            <person name="Dacks J."/>
            <person name="Roger A.J."/>
        </authorList>
    </citation>
    <scope>NUCLEOTIDE SEQUENCE</scope>
    <source>
        <strain evidence="3">BMAN</strain>
    </source>
</reference>
<dbReference type="EMBL" id="JAPDFW010000043">
    <property type="protein sequence ID" value="KAJ5079018.1"/>
    <property type="molecule type" value="Genomic_DNA"/>
</dbReference>
<evidence type="ECO:0000256" key="1">
    <source>
        <dbReference type="SAM" id="Phobius"/>
    </source>
</evidence>
<feature type="domain" description="RGS" evidence="2">
    <location>
        <begin position="56"/>
        <end position="122"/>
    </location>
</feature>
<keyword evidence="1" id="KW-1133">Transmembrane helix</keyword>
<dbReference type="Proteomes" id="UP001149090">
    <property type="component" value="Unassembled WGS sequence"/>
</dbReference>
<dbReference type="SUPFAM" id="SSF48097">
    <property type="entry name" value="Regulator of G-protein signaling, RGS"/>
    <property type="match status" value="1"/>
</dbReference>
<dbReference type="AlphaFoldDB" id="A0A9Q0RGR1"/>
<accession>A0A9Q0RGR1</accession>
<protein>
    <submittedName>
        <fullName evidence="3">Double hit isoform b</fullName>
    </submittedName>
</protein>
<evidence type="ECO:0000313" key="3">
    <source>
        <dbReference type="EMBL" id="KAJ5079018.1"/>
    </source>
</evidence>
<feature type="transmembrane region" description="Helical" evidence="1">
    <location>
        <begin position="27"/>
        <end position="52"/>
    </location>
</feature>
<dbReference type="Gene3D" id="1.10.167.10">
    <property type="entry name" value="Regulator of G-protein Signalling 4, domain 2"/>
    <property type="match status" value="1"/>
</dbReference>
<dbReference type="InterPro" id="IPR016137">
    <property type="entry name" value="RGS"/>
</dbReference>
<dbReference type="InterPro" id="IPR036305">
    <property type="entry name" value="RGS_sf"/>
</dbReference>
<keyword evidence="1" id="KW-0472">Membrane</keyword>
<keyword evidence="4" id="KW-1185">Reference proteome</keyword>
<name>A0A9Q0RGR1_ANAIG</name>
<evidence type="ECO:0000313" key="4">
    <source>
        <dbReference type="Proteomes" id="UP001149090"/>
    </source>
</evidence>
<sequence length="124" mass="14234">MHPGPPAIINSTGADSSIDGTKIKNKFALMILSFACIHCSFEIPPIFVFVLLKSFFWFHVHNYQQFCLLWEDSIAKIHAEYIINNFLKEDSQNTINIPQEIQQNILSQLNQMGENPVATLFMKF</sequence>
<comment type="caution">
    <text evidence="3">The sequence shown here is derived from an EMBL/GenBank/DDBJ whole genome shotgun (WGS) entry which is preliminary data.</text>
</comment>
<evidence type="ECO:0000259" key="2">
    <source>
        <dbReference type="Pfam" id="PF00615"/>
    </source>
</evidence>
<gene>
    <name evidence="3" type="ORF">M0811_14681</name>
</gene>
<dbReference type="InterPro" id="IPR044926">
    <property type="entry name" value="RGS_subdomain_2"/>
</dbReference>
<keyword evidence="1" id="KW-0812">Transmembrane</keyword>
<dbReference type="Pfam" id="PF00615">
    <property type="entry name" value="RGS"/>
    <property type="match status" value="1"/>
</dbReference>
<proteinExistence type="predicted"/>
<organism evidence="3 4">
    <name type="scientific">Anaeramoeba ignava</name>
    <name type="common">Anaerobic marine amoeba</name>
    <dbReference type="NCBI Taxonomy" id="1746090"/>
    <lineage>
        <taxon>Eukaryota</taxon>
        <taxon>Metamonada</taxon>
        <taxon>Anaeramoebidae</taxon>
        <taxon>Anaeramoeba</taxon>
    </lineage>
</organism>